<dbReference type="Proteomes" id="UP000239899">
    <property type="component" value="Unassembled WGS sequence"/>
</dbReference>
<sequence length="153" mass="15473">MLSWEEDEDECYLESLDSLKQASASFALHESASCAALLPCGLLPEELEELESLKLEAELLKPAAAAPAATVLKTIAIATSGSGDAPAPLTPQGVTPCAGTARLLSDAEDEEVSQADDEDVGDACADTACLPLAPFAPAPATEPAAPAVPPTGA</sequence>
<keyword evidence="2" id="KW-1185">Reference proteome</keyword>
<name>A0A2P6TK88_CHLSO</name>
<comment type="caution">
    <text evidence="1">The sequence shown here is derived from an EMBL/GenBank/DDBJ whole genome shotgun (WGS) entry which is preliminary data.</text>
</comment>
<dbReference type="OrthoDB" id="10583633at2759"/>
<dbReference type="EMBL" id="LHPG02000013">
    <property type="protein sequence ID" value="PRW44487.1"/>
    <property type="molecule type" value="Genomic_DNA"/>
</dbReference>
<evidence type="ECO:0000313" key="1">
    <source>
        <dbReference type="EMBL" id="PRW44487.1"/>
    </source>
</evidence>
<reference evidence="1 2" key="1">
    <citation type="journal article" date="2018" name="Plant J.">
        <title>Genome sequences of Chlorella sorokiniana UTEX 1602 and Micractinium conductrix SAG 241.80: implications to maltose excretion by a green alga.</title>
        <authorList>
            <person name="Arriola M.B."/>
            <person name="Velmurugan N."/>
            <person name="Zhang Y."/>
            <person name="Plunkett M.H."/>
            <person name="Hondzo H."/>
            <person name="Barney B.M."/>
        </authorList>
    </citation>
    <scope>NUCLEOTIDE SEQUENCE [LARGE SCALE GENOMIC DNA]</scope>
    <source>
        <strain evidence="2">UTEX 1602</strain>
    </source>
</reference>
<protein>
    <submittedName>
        <fullName evidence="1">Uncharacterized protein</fullName>
    </submittedName>
</protein>
<dbReference type="AlphaFoldDB" id="A0A2P6TK88"/>
<gene>
    <name evidence="1" type="ORF">C2E21_6606</name>
</gene>
<organism evidence="1 2">
    <name type="scientific">Chlorella sorokiniana</name>
    <name type="common">Freshwater green alga</name>
    <dbReference type="NCBI Taxonomy" id="3076"/>
    <lineage>
        <taxon>Eukaryota</taxon>
        <taxon>Viridiplantae</taxon>
        <taxon>Chlorophyta</taxon>
        <taxon>core chlorophytes</taxon>
        <taxon>Trebouxiophyceae</taxon>
        <taxon>Chlorellales</taxon>
        <taxon>Chlorellaceae</taxon>
        <taxon>Chlorella clade</taxon>
        <taxon>Chlorella</taxon>
    </lineage>
</organism>
<accession>A0A2P6TK88</accession>
<evidence type="ECO:0000313" key="2">
    <source>
        <dbReference type="Proteomes" id="UP000239899"/>
    </source>
</evidence>
<proteinExistence type="predicted"/>